<dbReference type="Gene3D" id="2.160.20.120">
    <property type="match status" value="1"/>
</dbReference>
<sequence>MTLVTMLLLVVGLSNVQAENQTRELDAFSEISLRVDAKLYLAQGDKQSVEIVAKSSTLDELVTEVKNRELVIRFKTKNMLWKDFETGKIEIYITVPDISALTVSGSGDILNDGPINSRILSLTLSGSGSIKLDDLKTERLTSNISGSGNILVDGDGDAQDVSVNISGSGGFKGEDFETEDVTVRISGSGNAYIHCNNSLVAKIVGSGSVFYNGNPRIDQSIGGSGQVKEL</sequence>
<organism evidence="2 3">
    <name type="scientific">Mangrovibacterium diazotrophicum</name>
    <dbReference type="NCBI Taxonomy" id="1261403"/>
    <lineage>
        <taxon>Bacteria</taxon>
        <taxon>Pseudomonadati</taxon>
        <taxon>Bacteroidota</taxon>
        <taxon>Bacteroidia</taxon>
        <taxon>Marinilabiliales</taxon>
        <taxon>Prolixibacteraceae</taxon>
        <taxon>Mangrovibacterium</taxon>
    </lineage>
</organism>
<evidence type="ECO:0000313" key="3">
    <source>
        <dbReference type="Proteomes" id="UP000283387"/>
    </source>
</evidence>
<keyword evidence="3" id="KW-1185">Reference proteome</keyword>
<evidence type="ECO:0000313" key="2">
    <source>
        <dbReference type="EMBL" id="RKD92516.1"/>
    </source>
</evidence>
<protein>
    <submittedName>
        <fullName evidence="2">Putative autotransporter adhesin-like protein</fullName>
    </submittedName>
</protein>
<feature type="domain" description="Putative auto-transporter adhesin head GIN" evidence="1">
    <location>
        <begin position="27"/>
        <end position="215"/>
    </location>
</feature>
<name>A0A419WAS4_9BACT</name>
<evidence type="ECO:0000259" key="1">
    <source>
        <dbReference type="Pfam" id="PF10988"/>
    </source>
</evidence>
<proteinExistence type="predicted"/>
<dbReference type="EMBL" id="RAPN01000001">
    <property type="protein sequence ID" value="RKD92516.1"/>
    <property type="molecule type" value="Genomic_DNA"/>
</dbReference>
<comment type="caution">
    <text evidence="2">The sequence shown here is derived from an EMBL/GenBank/DDBJ whole genome shotgun (WGS) entry which is preliminary data.</text>
</comment>
<accession>A0A419WAS4</accession>
<dbReference type="Proteomes" id="UP000283387">
    <property type="component" value="Unassembled WGS sequence"/>
</dbReference>
<dbReference type="Pfam" id="PF10988">
    <property type="entry name" value="DUF2807"/>
    <property type="match status" value="1"/>
</dbReference>
<reference evidence="2 3" key="1">
    <citation type="submission" date="2018-09" db="EMBL/GenBank/DDBJ databases">
        <title>Genomic Encyclopedia of Archaeal and Bacterial Type Strains, Phase II (KMG-II): from individual species to whole genera.</title>
        <authorList>
            <person name="Goeker M."/>
        </authorList>
    </citation>
    <scope>NUCLEOTIDE SEQUENCE [LARGE SCALE GENOMIC DNA]</scope>
    <source>
        <strain evidence="2 3">DSM 27148</strain>
    </source>
</reference>
<dbReference type="InterPro" id="IPR021255">
    <property type="entry name" value="DUF2807"/>
</dbReference>
<dbReference type="AlphaFoldDB" id="A0A419WAS4"/>
<dbReference type="PANTHER" id="PTHR39200">
    <property type="entry name" value="HYPOTHETICAL EXPORTED PROTEIN"/>
    <property type="match status" value="1"/>
</dbReference>
<dbReference type="PANTHER" id="PTHR39200:SF1">
    <property type="entry name" value="AUTO-TRANSPORTER ADHESIN HEAD GIN DOMAIN-CONTAINING PROTEIN-RELATED"/>
    <property type="match status" value="1"/>
</dbReference>
<gene>
    <name evidence="2" type="ORF">BC643_2889</name>
</gene>